<gene>
    <name evidence="2" type="ORF">Fcan01_26381</name>
</gene>
<feature type="domain" description="BTB" evidence="1">
    <location>
        <begin position="229"/>
        <end position="297"/>
    </location>
</feature>
<proteinExistence type="predicted"/>
<reference evidence="2 3" key="1">
    <citation type="submission" date="2015-12" db="EMBL/GenBank/DDBJ databases">
        <title>The genome of Folsomia candida.</title>
        <authorList>
            <person name="Faddeeva A."/>
            <person name="Derks M.F."/>
            <person name="Anvar Y."/>
            <person name="Smit S."/>
            <person name="Van Straalen N."/>
            <person name="Roelofs D."/>
        </authorList>
    </citation>
    <scope>NUCLEOTIDE SEQUENCE [LARGE SCALE GENOMIC DNA]</scope>
    <source>
        <strain evidence="2 3">VU population</strain>
        <tissue evidence="2">Whole body</tissue>
    </source>
</reference>
<dbReference type="InterPro" id="IPR044714">
    <property type="entry name" value="AtSIBP1-like"/>
</dbReference>
<dbReference type="Gene3D" id="3.30.710.10">
    <property type="entry name" value="Potassium Channel Kv1.1, Chain A"/>
    <property type="match status" value="1"/>
</dbReference>
<accession>A0A226D124</accession>
<sequence>MRRGMNISFSVEAKRMKMISGLQSQTVELSWDIKDFKTLQELPEELEQVRFPFENGAEIGMKSTWEFSFRKGTNGKMEFWLEMLTYEGEDANVDVLGRCEAKQLKNIKTPDGRPLFTDRGLLNGREYLQLHTYYSGGTLGSANLTDFVFPNPYARSGALDPSNLAICAHNLYDGVLSLRLHFTVYLKNLVNMLEPMEGSKCGTRMEVDSACRLNQQNSMLAMLRDGIGSDVTLLSKDNQLINAHKCILSNKSSVFKTKFSTQMIEKEIELVEMVDMGSEALNIFLKFCYTGEIEENWGDFYEDVISAADKYDVPLLLNLCDEKLFTLCTKENCLDLVKVANQYKLGKAKERIKQFIVRNIDEFVDKLLEI</sequence>
<dbReference type="AlphaFoldDB" id="A0A226D124"/>
<name>A0A226D124_FOLCA</name>
<comment type="caution">
    <text evidence="2">The sequence shown here is derived from an EMBL/GenBank/DDBJ whole genome shotgun (WGS) entry which is preliminary data.</text>
</comment>
<evidence type="ECO:0000313" key="2">
    <source>
        <dbReference type="EMBL" id="OXA38750.1"/>
    </source>
</evidence>
<evidence type="ECO:0000259" key="1">
    <source>
        <dbReference type="PROSITE" id="PS50097"/>
    </source>
</evidence>
<dbReference type="Pfam" id="PF00651">
    <property type="entry name" value="BTB"/>
    <property type="match status" value="1"/>
</dbReference>
<dbReference type="OrthoDB" id="684045at2759"/>
<dbReference type="InterPro" id="IPR011333">
    <property type="entry name" value="SKP1/BTB/POZ_sf"/>
</dbReference>
<dbReference type="EMBL" id="LNIX01000043">
    <property type="protein sequence ID" value="OXA38750.1"/>
    <property type="molecule type" value="Genomic_DNA"/>
</dbReference>
<protein>
    <submittedName>
        <fullName evidence="2">Kelch-like protein 21</fullName>
    </submittedName>
</protein>
<dbReference type="SUPFAM" id="SSF54695">
    <property type="entry name" value="POZ domain"/>
    <property type="match status" value="1"/>
</dbReference>
<dbReference type="Proteomes" id="UP000198287">
    <property type="component" value="Unassembled WGS sequence"/>
</dbReference>
<dbReference type="CDD" id="cd14733">
    <property type="entry name" value="BACK"/>
    <property type="match status" value="1"/>
</dbReference>
<dbReference type="PANTHER" id="PTHR46672">
    <property type="entry name" value="OS08G0495500 PROTEIN-RELATED"/>
    <property type="match status" value="1"/>
</dbReference>
<dbReference type="PROSITE" id="PS50097">
    <property type="entry name" value="BTB"/>
    <property type="match status" value="1"/>
</dbReference>
<organism evidence="2 3">
    <name type="scientific">Folsomia candida</name>
    <name type="common">Springtail</name>
    <dbReference type="NCBI Taxonomy" id="158441"/>
    <lineage>
        <taxon>Eukaryota</taxon>
        <taxon>Metazoa</taxon>
        <taxon>Ecdysozoa</taxon>
        <taxon>Arthropoda</taxon>
        <taxon>Hexapoda</taxon>
        <taxon>Collembola</taxon>
        <taxon>Entomobryomorpha</taxon>
        <taxon>Isotomoidea</taxon>
        <taxon>Isotomidae</taxon>
        <taxon>Proisotominae</taxon>
        <taxon>Folsomia</taxon>
    </lineage>
</organism>
<dbReference type="InterPro" id="IPR000210">
    <property type="entry name" value="BTB/POZ_dom"/>
</dbReference>
<dbReference type="SMART" id="SM00225">
    <property type="entry name" value="BTB"/>
    <property type="match status" value="1"/>
</dbReference>
<dbReference type="PANTHER" id="PTHR46672:SF8">
    <property type="entry name" value="BTB DOMAIN-CONTAINING PROTEIN"/>
    <property type="match status" value="1"/>
</dbReference>
<evidence type="ECO:0000313" key="3">
    <source>
        <dbReference type="Proteomes" id="UP000198287"/>
    </source>
</evidence>
<dbReference type="CDD" id="cd18186">
    <property type="entry name" value="BTB_POZ_ZBTB_KLHL-like"/>
    <property type="match status" value="1"/>
</dbReference>
<dbReference type="STRING" id="158441.A0A226D124"/>
<keyword evidence="3" id="KW-1185">Reference proteome</keyword>